<organism evidence="1 2">
    <name type="scientific">Cannabis sativa</name>
    <name type="common">Hemp</name>
    <name type="synonym">Marijuana</name>
    <dbReference type="NCBI Taxonomy" id="3483"/>
    <lineage>
        <taxon>Eukaryota</taxon>
        <taxon>Viridiplantae</taxon>
        <taxon>Streptophyta</taxon>
        <taxon>Embryophyta</taxon>
        <taxon>Tracheophyta</taxon>
        <taxon>Spermatophyta</taxon>
        <taxon>Magnoliopsida</taxon>
        <taxon>eudicotyledons</taxon>
        <taxon>Gunneridae</taxon>
        <taxon>Pentapetalae</taxon>
        <taxon>rosids</taxon>
        <taxon>fabids</taxon>
        <taxon>Rosales</taxon>
        <taxon>Cannabaceae</taxon>
        <taxon>Cannabis</taxon>
    </lineage>
</organism>
<sequence length="50" mass="5761">FVPAFGSQVLLLVPFRFGTVCPVWVRPLLWFGSKDWSQIYTDYAALSKPR</sequence>
<keyword evidence="2" id="KW-1185">Reference proteome</keyword>
<accession>A0A803QRX1</accession>
<dbReference type="EnsemblPlants" id="evm.model.ctgX2.36">
    <property type="protein sequence ID" value="cds.evm.model.ctgX2.36"/>
    <property type="gene ID" value="evm.TU.ctgX2.36"/>
</dbReference>
<evidence type="ECO:0000313" key="1">
    <source>
        <dbReference type="EnsemblPlants" id="cds.evm.model.ctgX2.36"/>
    </source>
</evidence>
<reference evidence="1" key="1">
    <citation type="submission" date="2021-03" db="UniProtKB">
        <authorList>
            <consortium name="EnsemblPlants"/>
        </authorList>
    </citation>
    <scope>IDENTIFICATION</scope>
</reference>
<dbReference type="Proteomes" id="UP000596661">
    <property type="component" value="Unassembled WGS sequence"/>
</dbReference>
<protein>
    <submittedName>
        <fullName evidence="1">Uncharacterized protein</fullName>
    </submittedName>
</protein>
<proteinExistence type="predicted"/>
<evidence type="ECO:0000313" key="2">
    <source>
        <dbReference type="Proteomes" id="UP000596661"/>
    </source>
</evidence>
<dbReference type="Gramene" id="evm.model.ctgX2.36">
    <property type="protein sequence ID" value="cds.evm.model.ctgX2.36"/>
    <property type="gene ID" value="evm.TU.ctgX2.36"/>
</dbReference>
<dbReference type="AlphaFoldDB" id="A0A803QRX1"/>
<name>A0A803QRX1_CANSA</name>